<name>A0A9X9LY71_GULGU</name>
<protein>
    <submittedName>
        <fullName evidence="1">Uncharacterized protein</fullName>
    </submittedName>
</protein>
<evidence type="ECO:0000313" key="2">
    <source>
        <dbReference type="Proteomes" id="UP000269945"/>
    </source>
</evidence>
<dbReference type="AlphaFoldDB" id="A0A9X9LY71"/>
<proteinExistence type="predicted"/>
<comment type="caution">
    <text evidence="1">The sequence shown here is derived from an EMBL/GenBank/DDBJ whole genome shotgun (WGS) entry which is preliminary data.</text>
</comment>
<dbReference type="EMBL" id="CYRY02028076">
    <property type="protein sequence ID" value="VCW99290.1"/>
    <property type="molecule type" value="Genomic_DNA"/>
</dbReference>
<reference evidence="1 2" key="1">
    <citation type="submission" date="2018-10" db="EMBL/GenBank/DDBJ databases">
        <authorList>
            <person name="Ekblom R."/>
            <person name="Jareborg N."/>
        </authorList>
    </citation>
    <scope>NUCLEOTIDE SEQUENCE [LARGE SCALE GENOMIC DNA]</scope>
    <source>
        <tissue evidence="1">Muscle</tissue>
    </source>
</reference>
<organism evidence="1 2">
    <name type="scientific">Gulo gulo</name>
    <name type="common">Wolverine</name>
    <name type="synonym">Gluton</name>
    <dbReference type="NCBI Taxonomy" id="48420"/>
    <lineage>
        <taxon>Eukaryota</taxon>
        <taxon>Metazoa</taxon>
        <taxon>Chordata</taxon>
        <taxon>Craniata</taxon>
        <taxon>Vertebrata</taxon>
        <taxon>Euteleostomi</taxon>
        <taxon>Mammalia</taxon>
        <taxon>Eutheria</taxon>
        <taxon>Laurasiatheria</taxon>
        <taxon>Carnivora</taxon>
        <taxon>Caniformia</taxon>
        <taxon>Musteloidea</taxon>
        <taxon>Mustelidae</taxon>
        <taxon>Guloninae</taxon>
        <taxon>Gulo</taxon>
    </lineage>
</organism>
<gene>
    <name evidence="1" type="ORF">BN2614_LOCUS1</name>
</gene>
<dbReference type="Proteomes" id="UP000269945">
    <property type="component" value="Unassembled WGS sequence"/>
</dbReference>
<sequence>ERRSVGRGVCWLWSRPEDRARPLASFALSPCLPFRPSVSFSRIQLCGGRGVAIRRQCGVKKFISHGCIHERTFKGQGGSRGCC</sequence>
<accession>A0A9X9LY71</accession>
<evidence type="ECO:0000313" key="1">
    <source>
        <dbReference type="EMBL" id="VCW99290.1"/>
    </source>
</evidence>
<keyword evidence="2" id="KW-1185">Reference proteome</keyword>
<feature type="non-terminal residue" evidence="1">
    <location>
        <position position="83"/>
    </location>
</feature>